<gene>
    <name evidence="1" type="primary">kap95</name>
    <name evidence="1" type="ORF">DSO57_1005421</name>
</gene>
<name>A0ACC2TV08_9FUNG</name>
<evidence type="ECO:0000313" key="1">
    <source>
        <dbReference type="EMBL" id="KAJ9078578.1"/>
    </source>
</evidence>
<proteinExistence type="predicted"/>
<protein>
    <submittedName>
        <fullName evidence="1">Karyopherin Kap95</fullName>
    </submittedName>
</protein>
<evidence type="ECO:0000313" key="2">
    <source>
        <dbReference type="Proteomes" id="UP001165960"/>
    </source>
</evidence>
<dbReference type="Proteomes" id="UP001165960">
    <property type="component" value="Unassembled WGS sequence"/>
</dbReference>
<accession>A0ACC2TV08</accession>
<dbReference type="EMBL" id="QTSX02002144">
    <property type="protein sequence ID" value="KAJ9078578.1"/>
    <property type="molecule type" value="Genomic_DNA"/>
</dbReference>
<sequence length="866" mass="96049">MFSQVLSNTLSPDQVVRNEAENFLRASEEENLSQFLISLGQVLFDVSQPAPIRQSAAVIFKNTVKVKGVRLSLTEETPWTLVAEVIKSQIKEALLITLNSVDSRVSLSTAQVIATLSEIELPRESWPELIPTLLQRASSELEAEKLNSLLTLGYVCESIAQLNPQILAPQSSAILNAVVSNANVKQNPKPEIRLAAIKALQNSLDFISENFNRESERHFIMEVVCENTQSDPEELKVASYQCLIDIVNIYYEFMHQYFNQALVELTLIGLRDPSENVVLQAIEFWASVSEIEASLEDEPLDDDSDVQLGAQGSQRYVNGAICYVVPILLQLMVNQDEDADEFEWNTARAATSCLSLMAQCVRDPIVSCVLPFIESNINNQDWRFREAAVMAFGSIMDGPAATHIETLVVQAFMMLLELMDDSSEHVRDAVSWTLGRICDLHPHSISSPGQLEPLLEVLVKSLNSTPRIIGNSCWALMNITREFSDPSFGTSNPLFLHYEDIVGALLRVSASLMADNSVARTSTYEALSAMIEHCPEEHMKITEQVILEAVQRLEQTLVMESQVVNQDDLLSIMALQGSICGTITTCINKLKSSIVPVADRIMEMLFRILGASKSPEIAEDIFHCIGSMIMALDDVFDRYFETFSPFLFSALQNTKEVSLCRIATGLLGDICRVLGSNSVNLLDTVMSILGNNIQQPDLDHEVRAAIFSCFGDIASAVGPRYQPFLAPSMQMLFQFMAQLNGHIVEYNTSEALINLFESVIESYVGLVQGFREGEASQQLVPYINQIFTSLHACSNIEDRTEPLVCAMVGLIGDISTIFPNGELADYLRNDWVSSFLAQARTRQYSPTTRKLAKWAKSVANKASGVA</sequence>
<organism evidence="1 2">
    <name type="scientific">Entomophthora muscae</name>
    <dbReference type="NCBI Taxonomy" id="34485"/>
    <lineage>
        <taxon>Eukaryota</taxon>
        <taxon>Fungi</taxon>
        <taxon>Fungi incertae sedis</taxon>
        <taxon>Zoopagomycota</taxon>
        <taxon>Entomophthoromycotina</taxon>
        <taxon>Entomophthoromycetes</taxon>
        <taxon>Entomophthorales</taxon>
        <taxon>Entomophthoraceae</taxon>
        <taxon>Entomophthora</taxon>
    </lineage>
</organism>
<keyword evidence="2" id="KW-1185">Reference proteome</keyword>
<reference evidence="1" key="1">
    <citation type="submission" date="2022-04" db="EMBL/GenBank/DDBJ databases">
        <title>Genome of the entomopathogenic fungus Entomophthora muscae.</title>
        <authorList>
            <person name="Elya C."/>
            <person name="Lovett B.R."/>
            <person name="Lee E."/>
            <person name="Macias A.M."/>
            <person name="Hajek A.E."/>
            <person name="De Bivort B.L."/>
            <person name="Kasson M.T."/>
            <person name="De Fine Licht H.H."/>
            <person name="Stajich J.E."/>
        </authorList>
    </citation>
    <scope>NUCLEOTIDE SEQUENCE</scope>
    <source>
        <strain evidence="1">Berkeley</strain>
    </source>
</reference>
<comment type="caution">
    <text evidence="1">The sequence shown here is derived from an EMBL/GenBank/DDBJ whole genome shotgun (WGS) entry which is preliminary data.</text>
</comment>